<dbReference type="AlphaFoldDB" id="A0A165A1C5"/>
<sequence length="1030" mass="117071">MFRRTYRWCFTDAGQFFFQVITQPDPLFRAPIDVVAKECAAHQREVSRNYFNRNSEDVPELPKQWWEIIVEERDKKKMKESQNKAEQKEMLEAFDRQSLVGTYLLVKAALKESTAGATASAQEPRHVEESKLVQDGLNPMTEAPATRKKSKKSKKKNKRKGKKLPLQNNDKSHSETQHCNPCGTDDSKSANGKPANAEKYSECESTFDGPGYANNASNQSAESSVIHSSNSRGAPNTVVSGVESPHADLSKRNTTIDELEIFSSVTHEGIPPELSLGLLEEDGKGVIHNSCEPEQKISPSSSRAWLQSKGKTKSAQSKSMTQLELNSYNKTQNRPVEDLKRFTMEDSPPSLEEARARRIEERENAKRDRSDSIQLLRHRTSSRSSAQIPSAIEFHSQFEDIDSLMEAVVSQSPSCQEATEQLNLGREDRKVAYQASNSSDTLTTERSNIPPKVDSRNPVISNEFALYESEFPVLDHPGKQGQSDDSAAKSDKGIQHMTGSEKHWRKKDDKVIVRSGAKGDGLGRKQPKTDIHFLTAVPLDLFTFGKPERIRRAAKGTPVSSGTLQNLLIADATRAKRIASGQPVENQKQEDEKTPKSPPRRMTAYPIDAETKEEIPNSENTARKVVDRSFNITEPNKLEIYECKGKQDSEVQNEPTRNAKNDTKNKQNKHASAQACQTEPITQAQLPPPDLLDRVVWHDERANPNSPKYMEDDRLRWYRHWEAEGHSVRIFSELKHICAKEGCNAPLFDEGHPRHRQPLLCYGCGPHSSTRYCSVEHLLEDSTHHAILCGLCPLPFPTDGYTMPDYMCGYHSFIHNKHGWVSREYNRQRAFNAYKVNCDYAIFNDVAESQRQGTEFHGSTTAQVLVYWNEDDPKKDRFNRLLNIAFYDHTIEGPAEYLYRCLRFTLREANKWSATVEKELDRQFLFEFRALTANFPEQDFPLDDRHWEQAGLEKLCAEVEAKVWLLRSWRRYHPNVTDWIARAQGVGFPGTTETDKRQRNQGRIWNGWGFEHSEVPGTPSFIGFLNDGSI</sequence>
<proteinExistence type="predicted"/>
<dbReference type="EMBL" id="KV407464">
    <property type="protein sequence ID" value="KZF19816.1"/>
    <property type="molecule type" value="Genomic_DNA"/>
</dbReference>
<protein>
    <submittedName>
        <fullName evidence="2">Uncharacterized protein</fullName>
    </submittedName>
</protein>
<organism evidence="2 3">
    <name type="scientific">Xylona heveae (strain CBS 132557 / TC161)</name>
    <dbReference type="NCBI Taxonomy" id="1328760"/>
    <lineage>
        <taxon>Eukaryota</taxon>
        <taxon>Fungi</taxon>
        <taxon>Dikarya</taxon>
        <taxon>Ascomycota</taxon>
        <taxon>Pezizomycotina</taxon>
        <taxon>Xylonomycetes</taxon>
        <taxon>Xylonales</taxon>
        <taxon>Xylonaceae</taxon>
        <taxon>Xylona</taxon>
    </lineage>
</organism>
<feature type="compositionally biased region" description="Basic and acidic residues" evidence="1">
    <location>
        <begin position="352"/>
        <end position="371"/>
    </location>
</feature>
<feature type="region of interest" description="Disordered" evidence="1">
    <location>
        <begin position="579"/>
        <end position="603"/>
    </location>
</feature>
<feature type="compositionally biased region" description="Polar residues" evidence="1">
    <location>
        <begin position="225"/>
        <end position="239"/>
    </location>
</feature>
<dbReference type="InParanoid" id="A0A165A1C5"/>
<feature type="region of interest" description="Disordered" evidence="1">
    <location>
        <begin position="643"/>
        <end position="688"/>
    </location>
</feature>
<dbReference type="OMA" id="WHDERAN"/>
<dbReference type="GeneID" id="28898412"/>
<dbReference type="RefSeq" id="XP_018185371.1">
    <property type="nucleotide sequence ID" value="XM_018333275.1"/>
</dbReference>
<feature type="region of interest" description="Disordered" evidence="1">
    <location>
        <begin position="289"/>
        <end position="387"/>
    </location>
</feature>
<feature type="compositionally biased region" description="Basic and acidic residues" evidence="1">
    <location>
        <begin position="486"/>
        <end position="512"/>
    </location>
</feature>
<feature type="compositionally biased region" description="Basic and acidic residues" evidence="1">
    <location>
        <begin position="335"/>
        <end position="344"/>
    </location>
</feature>
<dbReference type="Proteomes" id="UP000076632">
    <property type="component" value="Unassembled WGS sequence"/>
</dbReference>
<feature type="compositionally biased region" description="Basic residues" evidence="1">
    <location>
        <begin position="146"/>
        <end position="163"/>
    </location>
</feature>
<feature type="region of interest" description="Disordered" evidence="1">
    <location>
        <begin position="116"/>
        <end position="251"/>
    </location>
</feature>
<dbReference type="OrthoDB" id="4757558at2759"/>
<dbReference type="STRING" id="1328760.A0A165A1C5"/>
<evidence type="ECO:0000313" key="3">
    <source>
        <dbReference type="Proteomes" id="UP000076632"/>
    </source>
</evidence>
<feature type="compositionally biased region" description="Basic and acidic residues" evidence="1">
    <location>
        <begin position="123"/>
        <end position="132"/>
    </location>
</feature>
<accession>A0A165A1C5</accession>
<keyword evidence="3" id="KW-1185">Reference proteome</keyword>
<name>A0A165A1C5_XYLHT</name>
<feature type="compositionally biased region" description="Polar residues" evidence="1">
    <location>
        <begin position="313"/>
        <end position="334"/>
    </location>
</feature>
<feature type="compositionally biased region" description="Low complexity" evidence="1">
    <location>
        <begin position="213"/>
        <end position="224"/>
    </location>
</feature>
<feature type="compositionally biased region" description="Polar residues" evidence="1">
    <location>
        <begin position="670"/>
        <end position="685"/>
    </location>
</feature>
<gene>
    <name evidence="2" type="ORF">L228DRAFT_250242</name>
</gene>
<feature type="region of interest" description="Disordered" evidence="1">
    <location>
        <begin position="473"/>
        <end position="526"/>
    </location>
</feature>
<feature type="compositionally biased region" description="Polar residues" evidence="1">
    <location>
        <begin position="434"/>
        <end position="447"/>
    </location>
</feature>
<reference evidence="2 3" key="1">
    <citation type="journal article" date="2016" name="Fungal Biol.">
        <title>The genome of Xylona heveae provides a window into fungal endophytism.</title>
        <authorList>
            <person name="Gazis R."/>
            <person name="Kuo A."/>
            <person name="Riley R."/>
            <person name="LaButti K."/>
            <person name="Lipzen A."/>
            <person name="Lin J."/>
            <person name="Amirebrahimi M."/>
            <person name="Hesse C.N."/>
            <person name="Spatafora J.W."/>
            <person name="Henrissat B."/>
            <person name="Hainaut M."/>
            <person name="Grigoriev I.V."/>
            <person name="Hibbett D.S."/>
        </authorList>
    </citation>
    <scope>NUCLEOTIDE SEQUENCE [LARGE SCALE GENOMIC DNA]</scope>
    <source>
        <strain evidence="2 3">TC161</strain>
    </source>
</reference>
<evidence type="ECO:0000313" key="2">
    <source>
        <dbReference type="EMBL" id="KZF19816.1"/>
    </source>
</evidence>
<evidence type="ECO:0000256" key="1">
    <source>
        <dbReference type="SAM" id="MobiDB-lite"/>
    </source>
</evidence>
<feature type="region of interest" description="Disordered" evidence="1">
    <location>
        <begin position="434"/>
        <end position="456"/>
    </location>
</feature>